<protein>
    <submittedName>
        <fullName evidence="2">Uncharacterized protein</fullName>
    </submittedName>
</protein>
<gene>
    <name evidence="2" type="primary">Cnig_chr_II.g4443</name>
    <name evidence="2" type="ORF">B9Z55_004443</name>
</gene>
<feature type="compositionally biased region" description="Polar residues" evidence="1">
    <location>
        <begin position="56"/>
        <end position="76"/>
    </location>
</feature>
<sequence length="87" mass="10050">MKSITTGRSRQLQKFPQQKPKDEIGKIPQGYDESQAEDVQIQTSESSQRKSRNQDKFSANEVNPSQLQRRIMSKQNSEKQMINIVLV</sequence>
<accession>A0A2G5UWG3</accession>
<evidence type="ECO:0000313" key="2">
    <source>
        <dbReference type="EMBL" id="PIC43874.1"/>
    </source>
</evidence>
<evidence type="ECO:0000313" key="3">
    <source>
        <dbReference type="Proteomes" id="UP000230233"/>
    </source>
</evidence>
<dbReference type="AlphaFoldDB" id="A0A2G5UWG3"/>
<proteinExistence type="predicted"/>
<organism evidence="2 3">
    <name type="scientific">Caenorhabditis nigoni</name>
    <dbReference type="NCBI Taxonomy" id="1611254"/>
    <lineage>
        <taxon>Eukaryota</taxon>
        <taxon>Metazoa</taxon>
        <taxon>Ecdysozoa</taxon>
        <taxon>Nematoda</taxon>
        <taxon>Chromadorea</taxon>
        <taxon>Rhabditida</taxon>
        <taxon>Rhabditina</taxon>
        <taxon>Rhabditomorpha</taxon>
        <taxon>Rhabditoidea</taxon>
        <taxon>Rhabditidae</taxon>
        <taxon>Peloderinae</taxon>
        <taxon>Caenorhabditis</taxon>
    </lineage>
</organism>
<feature type="region of interest" description="Disordered" evidence="1">
    <location>
        <begin position="1"/>
        <end position="76"/>
    </location>
</feature>
<keyword evidence="3" id="KW-1185">Reference proteome</keyword>
<evidence type="ECO:0000256" key="1">
    <source>
        <dbReference type="SAM" id="MobiDB-lite"/>
    </source>
</evidence>
<dbReference type="EMBL" id="PDUG01000002">
    <property type="protein sequence ID" value="PIC43874.1"/>
    <property type="molecule type" value="Genomic_DNA"/>
</dbReference>
<comment type="caution">
    <text evidence="2">The sequence shown here is derived from an EMBL/GenBank/DDBJ whole genome shotgun (WGS) entry which is preliminary data.</text>
</comment>
<reference evidence="3" key="1">
    <citation type="submission" date="2017-10" db="EMBL/GenBank/DDBJ databases">
        <title>Rapid genome shrinkage in a self-fertile nematode reveals novel sperm competition proteins.</title>
        <authorList>
            <person name="Yin D."/>
            <person name="Schwarz E.M."/>
            <person name="Thomas C.G."/>
            <person name="Felde R.L."/>
            <person name="Korf I.F."/>
            <person name="Cutter A.D."/>
            <person name="Schartner C.M."/>
            <person name="Ralston E.J."/>
            <person name="Meyer B.J."/>
            <person name="Haag E.S."/>
        </authorList>
    </citation>
    <scope>NUCLEOTIDE SEQUENCE [LARGE SCALE GENOMIC DNA]</scope>
    <source>
        <strain evidence="3">JU1422</strain>
    </source>
</reference>
<dbReference type="Proteomes" id="UP000230233">
    <property type="component" value="Chromosome II"/>
</dbReference>
<name>A0A2G5UWG3_9PELO</name>
<feature type="compositionally biased region" description="Polar residues" evidence="1">
    <location>
        <begin position="1"/>
        <end position="16"/>
    </location>
</feature>